<gene>
    <name evidence="3" type="ORF">B0T17DRAFT_265209</name>
</gene>
<dbReference type="SUPFAM" id="SSF75304">
    <property type="entry name" value="Amidase signature (AS) enzymes"/>
    <property type="match status" value="1"/>
</dbReference>
<proteinExistence type="predicted"/>
<protein>
    <submittedName>
        <fullName evidence="3">Amidase signature domain-containing protein</fullName>
    </submittedName>
</protein>
<dbReference type="PANTHER" id="PTHR42678:SF34">
    <property type="entry name" value="OS04G0183300 PROTEIN"/>
    <property type="match status" value="1"/>
</dbReference>
<reference evidence="3" key="1">
    <citation type="submission" date="2023-06" db="EMBL/GenBank/DDBJ databases">
        <title>Genome-scale phylogeny and comparative genomics of the fungal order Sordariales.</title>
        <authorList>
            <consortium name="Lawrence Berkeley National Laboratory"/>
            <person name="Hensen N."/>
            <person name="Bonometti L."/>
            <person name="Westerberg I."/>
            <person name="Brannstrom I.O."/>
            <person name="Guillou S."/>
            <person name="Cros-Aarteil S."/>
            <person name="Calhoun S."/>
            <person name="Haridas S."/>
            <person name="Kuo A."/>
            <person name="Mondo S."/>
            <person name="Pangilinan J."/>
            <person name="Riley R."/>
            <person name="LaButti K."/>
            <person name="Andreopoulos B."/>
            <person name="Lipzen A."/>
            <person name="Chen C."/>
            <person name="Yanf M."/>
            <person name="Daum C."/>
            <person name="Ng V."/>
            <person name="Clum A."/>
            <person name="Steindorff A."/>
            <person name="Ohm R."/>
            <person name="Martin F."/>
            <person name="Silar P."/>
            <person name="Natvig D."/>
            <person name="Lalanne C."/>
            <person name="Gautier V."/>
            <person name="Ament-velasquez S.L."/>
            <person name="Kruys A."/>
            <person name="Hutchinson M.I."/>
            <person name="Powell A.J."/>
            <person name="Barry K."/>
            <person name="Miller A.N."/>
            <person name="Grigoriev I.V."/>
            <person name="Debuchy R."/>
            <person name="Gladieux P."/>
            <person name="Thoren M.H."/>
            <person name="Johannesson H."/>
        </authorList>
    </citation>
    <scope>NUCLEOTIDE SEQUENCE</scope>
    <source>
        <strain evidence="3">SMH3391-2</strain>
    </source>
</reference>
<sequence>MAFQSWSTDMPTAGSSMTCSRITVAESTASAIAMLKAQGAIILGRTATAERTVNGAYAKDQHPGFESPGSCVAAGLGLAAACLGSKQKSIKNYYTTMGAPCVRIKPTVGLISAQGMINIERSGNDEQLSPVPIARSVEDAALLLSVLSGRHDYVPRQLDFTGTQVVIANRERNRDNTAEKQFRNMFATICAKLKDSGANIVEADDLLFPHGASMAHSPQLVEIQTANQDPMSAAGEGPSSNKSANTALDTQIEATLKRWQCDAILVPEGSFHGFFLSEPCDLSQTPVIHLPLGFYSNPETPTDKGDTRSDGYPRKVISAHHVP</sequence>
<dbReference type="Gene3D" id="3.90.1300.10">
    <property type="entry name" value="Amidase signature (AS) domain"/>
    <property type="match status" value="1"/>
</dbReference>
<feature type="compositionally biased region" description="Basic and acidic residues" evidence="1">
    <location>
        <begin position="301"/>
        <end position="313"/>
    </location>
</feature>
<dbReference type="InterPro" id="IPR023631">
    <property type="entry name" value="Amidase_dom"/>
</dbReference>
<evidence type="ECO:0000259" key="2">
    <source>
        <dbReference type="Pfam" id="PF01425"/>
    </source>
</evidence>
<organism evidence="3 4">
    <name type="scientific">Bombardia bombarda</name>
    <dbReference type="NCBI Taxonomy" id="252184"/>
    <lineage>
        <taxon>Eukaryota</taxon>
        <taxon>Fungi</taxon>
        <taxon>Dikarya</taxon>
        <taxon>Ascomycota</taxon>
        <taxon>Pezizomycotina</taxon>
        <taxon>Sordariomycetes</taxon>
        <taxon>Sordariomycetidae</taxon>
        <taxon>Sordariales</taxon>
        <taxon>Lasiosphaeriaceae</taxon>
        <taxon>Bombardia</taxon>
    </lineage>
</organism>
<name>A0AA39X0T9_9PEZI</name>
<evidence type="ECO:0000313" key="4">
    <source>
        <dbReference type="Proteomes" id="UP001174934"/>
    </source>
</evidence>
<evidence type="ECO:0000256" key="1">
    <source>
        <dbReference type="SAM" id="MobiDB-lite"/>
    </source>
</evidence>
<feature type="domain" description="Amidase" evidence="2">
    <location>
        <begin position="104"/>
        <end position="215"/>
    </location>
</feature>
<dbReference type="Proteomes" id="UP001174934">
    <property type="component" value="Unassembled WGS sequence"/>
</dbReference>
<accession>A0AA39X0T9</accession>
<comment type="caution">
    <text evidence="3">The sequence shown here is derived from an EMBL/GenBank/DDBJ whole genome shotgun (WGS) entry which is preliminary data.</text>
</comment>
<dbReference type="Pfam" id="PF01425">
    <property type="entry name" value="Amidase"/>
    <property type="match status" value="1"/>
</dbReference>
<keyword evidence="4" id="KW-1185">Reference proteome</keyword>
<dbReference type="InterPro" id="IPR036928">
    <property type="entry name" value="AS_sf"/>
</dbReference>
<dbReference type="EMBL" id="JAULSR010000003">
    <property type="protein sequence ID" value="KAK0625194.1"/>
    <property type="molecule type" value="Genomic_DNA"/>
</dbReference>
<feature type="region of interest" description="Disordered" evidence="1">
    <location>
        <begin position="296"/>
        <end position="323"/>
    </location>
</feature>
<dbReference type="PANTHER" id="PTHR42678">
    <property type="entry name" value="AMIDASE"/>
    <property type="match status" value="1"/>
</dbReference>
<dbReference type="AlphaFoldDB" id="A0AA39X0T9"/>
<evidence type="ECO:0000313" key="3">
    <source>
        <dbReference type="EMBL" id="KAK0625194.1"/>
    </source>
</evidence>